<keyword evidence="4" id="KW-1185">Reference proteome</keyword>
<feature type="domain" description="Viral coat protein P2 N-terminal" evidence="1">
    <location>
        <begin position="5"/>
        <end position="136"/>
    </location>
</feature>
<name>A0ABU1VDH3_9BURK</name>
<dbReference type="Proteomes" id="UP001265550">
    <property type="component" value="Unassembled WGS sequence"/>
</dbReference>
<dbReference type="Pfam" id="PF25513">
    <property type="entry name" value="P2_C"/>
    <property type="match status" value="1"/>
</dbReference>
<evidence type="ECO:0000259" key="1">
    <source>
        <dbReference type="Pfam" id="PF18628"/>
    </source>
</evidence>
<dbReference type="Pfam" id="PF18628">
    <property type="entry name" value="P2_N"/>
    <property type="match status" value="1"/>
</dbReference>
<proteinExistence type="predicted"/>
<dbReference type="InterPro" id="IPR057915">
    <property type="entry name" value="P2_C"/>
</dbReference>
<evidence type="ECO:0008006" key="5">
    <source>
        <dbReference type="Google" id="ProtNLM"/>
    </source>
</evidence>
<organism evidence="3 4">
    <name type="scientific">Hydrogenophaga laconesensis</name>
    <dbReference type="NCBI Taxonomy" id="1805971"/>
    <lineage>
        <taxon>Bacteria</taxon>
        <taxon>Pseudomonadati</taxon>
        <taxon>Pseudomonadota</taxon>
        <taxon>Betaproteobacteria</taxon>
        <taxon>Burkholderiales</taxon>
        <taxon>Comamonadaceae</taxon>
        <taxon>Hydrogenophaga</taxon>
    </lineage>
</organism>
<reference evidence="3 4" key="1">
    <citation type="submission" date="2023-07" db="EMBL/GenBank/DDBJ databases">
        <title>Sorghum-associated microbial communities from plants grown in Nebraska, USA.</title>
        <authorList>
            <person name="Schachtman D."/>
        </authorList>
    </citation>
    <scope>NUCLEOTIDE SEQUENCE [LARGE SCALE GENOMIC DNA]</scope>
    <source>
        <strain evidence="3 4">BE240</strain>
    </source>
</reference>
<dbReference type="InterPro" id="IPR053751">
    <property type="entry name" value="Viral_Major_Capsid_sf"/>
</dbReference>
<dbReference type="InterPro" id="IPR041377">
    <property type="entry name" value="P2_N"/>
</dbReference>
<protein>
    <recommendedName>
        <fullName evidence="5">Viral coat protein P2 N-terminal domain-containing protein</fullName>
    </recommendedName>
</protein>
<dbReference type="RefSeq" id="WP_204731208.1">
    <property type="nucleotide sequence ID" value="NZ_JAVDWE010000009.1"/>
</dbReference>
<evidence type="ECO:0000259" key="2">
    <source>
        <dbReference type="Pfam" id="PF25513"/>
    </source>
</evidence>
<sequence>MTRKVQLPLIQNVGPNQRVTIRLPLGVTYNKIILFLGGNINTTLISNIVLRLNGAERIRWNTAAQMVAANLFNRLTSDPQVLEFNFIEPRGKDEAAMTLGAYAATAEAGVQDMVLEFDLATYTVTAASTVKAVAEVDVPSANRLIVRNRFTQRVLGGATEEQIILPSGLNGEQIKRMYFFGTLAQLNFVRVRREGADEFESITQGQAEFFQKTYQKVPQAGLFVVDFTEHDLMGHMLNTSQIIGADGKPKVIQNLDIRLNVNTGGTWNIYTESITTNERP</sequence>
<dbReference type="EMBL" id="JAVDWE010000009">
    <property type="protein sequence ID" value="MDR7095537.1"/>
    <property type="molecule type" value="Genomic_DNA"/>
</dbReference>
<gene>
    <name evidence="3" type="ORF">J2X09_003288</name>
</gene>
<feature type="domain" description="Viral coat protein P2 C-terminal" evidence="2">
    <location>
        <begin position="155"/>
        <end position="275"/>
    </location>
</feature>
<evidence type="ECO:0000313" key="3">
    <source>
        <dbReference type="EMBL" id="MDR7095537.1"/>
    </source>
</evidence>
<evidence type="ECO:0000313" key="4">
    <source>
        <dbReference type="Proteomes" id="UP001265550"/>
    </source>
</evidence>
<comment type="caution">
    <text evidence="3">The sequence shown here is derived from an EMBL/GenBank/DDBJ whole genome shotgun (WGS) entry which is preliminary data.</text>
</comment>
<dbReference type="Gene3D" id="2.60.120.730">
    <property type="match status" value="2"/>
</dbReference>
<accession>A0ABU1VDH3</accession>